<organism evidence="1">
    <name type="scientific">Culex pipiens</name>
    <name type="common">House mosquito</name>
    <dbReference type="NCBI Taxonomy" id="7175"/>
    <lineage>
        <taxon>Eukaryota</taxon>
        <taxon>Metazoa</taxon>
        <taxon>Ecdysozoa</taxon>
        <taxon>Arthropoda</taxon>
        <taxon>Hexapoda</taxon>
        <taxon>Insecta</taxon>
        <taxon>Pterygota</taxon>
        <taxon>Neoptera</taxon>
        <taxon>Endopterygota</taxon>
        <taxon>Diptera</taxon>
        <taxon>Nematocera</taxon>
        <taxon>Culicoidea</taxon>
        <taxon>Culicidae</taxon>
        <taxon>Culicinae</taxon>
        <taxon>Culicini</taxon>
        <taxon>Culex</taxon>
        <taxon>Culex</taxon>
    </lineage>
</organism>
<reference evidence="1" key="1">
    <citation type="submission" date="2021-05" db="EMBL/GenBank/DDBJ databases">
        <authorList>
            <person name="Alioto T."/>
            <person name="Alioto T."/>
            <person name="Gomez Garrido J."/>
        </authorList>
    </citation>
    <scope>NUCLEOTIDE SEQUENCE</scope>
</reference>
<sequence length="99" mass="11042">MWTSRKVLRHPPTMLHSSSSASLNATIIIIIRFSQKLFWSSSCESCTIITSSSLNKRSRTAGLLNTFTSWKFDLTTFSWTKLGMSLPDSSTSSGLIAYE</sequence>
<protein>
    <submittedName>
        <fullName evidence="1">(northern house mosquito) hypothetical protein</fullName>
    </submittedName>
</protein>
<proteinExistence type="predicted"/>
<dbReference type="EMBL" id="HBUE01139611">
    <property type="protein sequence ID" value="CAG6500127.1"/>
    <property type="molecule type" value="Transcribed_RNA"/>
</dbReference>
<evidence type="ECO:0000313" key="1">
    <source>
        <dbReference type="EMBL" id="CAG6536300.1"/>
    </source>
</evidence>
<dbReference type="AlphaFoldDB" id="A0A8D8HJD6"/>
<dbReference type="EMBL" id="HBUE01321283">
    <property type="protein sequence ID" value="CAG6588292.1"/>
    <property type="molecule type" value="Transcribed_RNA"/>
</dbReference>
<dbReference type="EMBL" id="HBUE01214765">
    <property type="protein sequence ID" value="CAG6536300.1"/>
    <property type="molecule type" value="Transcribed_RNA"/>
</dbReference>
<accession>A0A8D8HJD6</accession>
<name>A0A8D8HJD6_CULPI</name>